<dbReference type="Pfam" id="PF00359">
    <property type="entry name" value="PTS_EIIA_2"/>
    <property type="match status" value="1"/>
</dbReference>
<dbReference type="PANTHER" id="PTHR47738:SF3">
    <property type="entry name" value="PHOSPHOTRANSFERASE SYSTEM MANNITOL_FRUCTOSE-SPECIFIC IIA DOMAIN CONTAINING PROTEIN"/>
    <property type="match status" value="1"/>
</dbReference>
<feature type="domain" description="PTS EIIA type-2" evidence="1">
    <location>
        <begin position="7"/>
        <end position="155"/>
    </location>
</feature>
<dbReference type="EMBL" id="JACVVX010000020">
    <property type="protein sequence ID" value="MBD0417566.1"/>
    <property type="molecule type" value="Genomic_DNA"/>
</dbReference>
<dbReference type="AlphaFoldDB" id="A0A8J6U239"/>
<keyword evidence="2" id="KW-0762">Sugar transport</keyword>
<evidence type="ECO:0000313" key="2">
    <source>
        <dbReference type="EMBL" id="MBD0417566.1"/>
    </source>
</evidence>
<organism evidence="2 3">
    <name type="scientific">Oryzicola mucosus</name>
    <dbReference type="NCBI Taxonomy" id="2767425"/>
    <lineage>
        <taxon>Bacteria</taxon>
        <taxon>Pseudomonadati</taxon>
        <taxon>Pseudomonadota</taxon>
        <taxon>Alphaproteobacteria</taxon>
        <taxon>Hyphomicrobiales</taxon>
        <taxon>Phyllobacteriaceae</taxon>
        <taxon>Oryzicola</taxon>
    </lineage>
</organism>
<dbReference type="InterPro" id="IPR002178">
    <property type="entry name" value="PTS_EIIA_type-2_dom"/>
</dbReference>
<keyword evidence="2" id="KW-0813">Transport</keyword>
<dbReference type="Gene3D" id="3.40.930.10">
    <property type="entry name" value="Mannitol-specific EII, Chain A"/>
    <property type="match status" value="1"/>
</dbReference>
<dbReference type="Proteomes" id="UP000643405">
    <property type="component" value="Unassembled WGS sequence"/>
</dbReference>
<keyword evidence="3" id="KW-1185">Reference proteome</keyword>
<dbReference type="RefSeq" id="WP_188167005.1">
    <property type="nucleotide sequence ID" value="NZ_JACVVX010000020.1"/>
</dbReference>
<dbReference type="InterPro" id="IPR016152">
    <property type="entry name" value="PTrfase/Anion_transptr"/>
</dbReference>
<protein>
    <submittedName>
        <fullName evidence="2">PTS sugar transporter subunit IIA</fullName>
    </submittedName>
</protein>
<dbReference type="SUPFAM" id="SSF55804">
    <property type="entry name" value="Phoshotransferase/anion transport protein"/>
    <property type="match status" value="1"/>
</dbReference>
<dbReference type="PANTHER" id="PTHR47738">
    <property type="entry name" value="PTS SYSTEM FRUCTOSE-LIKE EIIA COMPONENT-RELATED"/>
    <property type="match status" value="1"/>
</dbReference>
<comment type="caution">
    <text evidence="2">The sequence shown here is derived from an EMBL/GenBank/DDBJ whole genome shotgun (WGS) entry which is preliminary data.</text>
</comment>
<reference evidence="2" key="1">
    <citation type="submission" date="2020-09" db="EMBL/GenBank/DDBJ databases">
        <title>Genome seq and assembly of Tianweitania sp.</title>
        <authorList>
            <person name="Chhetri G."/>
        </authorList>
    </citation>
    <scope>NUCLEOTIDE SEQUENCE</scope>
    <source>
        <strain evidence="2">Rool2</strain>
    </source>
</reference>
<sequence>MTDTLSGSVPHEAIFANAEASTRQEVIRLLGQRLTALGYVRDSYVDAVLKREAELPTGLPMGGDSNVAVPHTDPKHVLRAGIALATLAKPVSFANMEDPDEDVPVRIVFMLAINDKDRQIETLQQVLLTIQDEALVAKMLLAKTADDLHALLRDVGKQGR</sequence>
<evidence type="ECO:0000259" key="1">
    <source>
        <dbReference type="PROSITE" id="PS51094"/>
    </source>
</evidence>
<name>A0A8J6U239_9HYPH</name>
<dbReference type="CDD" id="cd00211">
    <property type="entry name" value="PTS_IIA_fru"/>
    <property type="match status" value="1"/>
</dbReference>
<gene>
    <name evidence="2" type="ORF">ICI42_23310</name>
</gene>
<dbReference type="InterPro" id="IPR051541">
    <property type="entry name" value="PTS_SugarTrans_NitroReg"/>
</dbReference>
<dbReference type="PROSITE" id="PS51094">
    <property type="entry name" value="PTS_EIIA_TYPE_2"/>
    <property type="match status" value="1"/>
</dbReference>
<accession>A0A8J6U239</accession>
<proteinExistence type="predicted"/>
<evidence type="ECO:0000313" key="3">
    <source>
        <dbReference type="Proteomes" id="UP000643405"/>
    </source>
</evidence>